<dbReference type="InterPro" id="IPR008266">
    <property type="entry name" value="Tyr_kinase_AS"/>
</dbReference>
<dbReference type="EnsemblPlants" id="Pp3c19_974V3.1">
    <property type="protein sequence ID" value="Pp3c19_974V3.1"/>
    <property type="gene ID" value="Pp3c19_974"/>
</dbReference>
<reference evidence="3 5" key="1">
    <citation type="journal article" date="2008" name="Science">
        <title>The Physcomitrella genome reveals evolutionary insights into the conquest of land by plants.</title>
        <authorList>
            <person name="Rensing S."/>
            <person name="Lang D."/>
            <person name="Zimmer A."/>
            <person name="Terry A."/>
            <person name="Salamov A."/>
            <person name="Shapiro H."/>
            <person name="Nishiyama T."/>
            <person name="Perroud P.-F."/>
            <person name="Lindquist E."/>
            <person name="Kamisugi Y."/>
            <person name="Tanahashi T."/>
            <person name="Sakakibara K."/>
            <person name="Fujita T."/>
            <person name="Oishi K."/>
            <person name="Shin-I T."/>
            <person name="Kuroki Y."/>
            <person name="Toyoda A."/>
            <person name="Suzuki Y."/>
            <person name="Hashimoto A."/>
            <person name="Yamaguchi K."/>
            <person name="Sugano A."/>
            <person name="Kohara Y."/>
            <person name="Fujiyama A."/>
            <person name="Anterola A."/>
            <person name="Aoki S."/>
            <person name="Ashton N."/>
            <person name="Barbazuk W.B."/>
            <person name="Barker E."/>
            <person name="Bennetzen J."/>
            <person name="Bezanilla M."/>
            <person name="Blankenship R."/>
            <person name="Cho S.H."/>
            <person name="Dutcher S."/>
            <person name="Estelle M."/>
            <person name="Fawcett J.A."/>
            <person name="Gundlach H."/>
            <person name="Hanada K."/>
            <person name="Heyl A."/>
            <person name="Hicks K.A."/>
            <person name="Hugh J."/>
            <person name="Lohr M."/>
            <person name="Mayer K."/>
            <person name="Melkozernov A."/>
            <person name="Murata T."/>
            <person name="Nelson D."/>
            <person name="Pils B."/>
            <person name="Prigge M."/>
            <person name="Reiss B."/>
            <person name="Renner T."/>
            <person name="Rombauts S."/>
            <person name="Rushton P."/>
            <person name="Sanderfoot A."/>
            <person name="Schween G."/>
            <person name="Shiu S.-H."/>
            <person name="Stueber K."/>
            <person name="Theodoulou F.L."/>
            <person name="Tu H."/>
            <person name="Van de Peer Y."/>
            <person name="Verrier P.J."/>
            <person name="Waters E."/>
            <person name="Wood A."/>
            <person name="Yang L."/>
            <person name="Cove D."/>
            <person name="Cuming A."/>
            <person name="Hasebe M."/>
            <person name="Lucas S."/>
            <person name="Mishler D.B."/>
            <person name="Reski R."/>
            <person name="Grigoriev I."/>
            <person name="Quatrano R.S."/>
            <person name="Boore J.L."/>
        </authorList>
    </citation>
    <scope>NUCLEOTIDE SEQUENCE [LARGE SCALE GENOMIC DNA]</scope>
    <source>
        <strain evidence="4 5">cv. Gransden 2004</strain>
    </source>
</reference>
<organism evidence="3">
    <name type="scientific">Physcomitrium patens</name>
    <name type="common">Spreading-leaved earth moss</name>
    <name type="synonym">Physcomitrella patens</name>
    <dbReference type="NCBI Taxonomy" id="3218"/>
    <lineage>
        <taxon>Eukaryota</taxon>
        <taxon>Viridiplantae</taxon>
        <taxon>Streptophyta</taxon>
        <taxon>Embryophyta</taxon>
        <taxon>Bryophyta</taxon>
        <taxon>Bryophytina</taxon>
        <taxon>Bryopsida</taxon>
        <taxon>Funariidae</taxon>
        <taxon>Funariales</taxon>
        <taxon>Funariaceae</taxon>
        <taxon>Physcomitrium</taxon>
    </lineage>
</organism>
<feature type="compositionally biased region" description="Acidic residues" evidence="1">
    <location>
        <begin position="313"/>
        <end position="322"/>
    </location>
</feature>
<dbReference type="Gene3D" id="1.10.510.10">
    <property type="entry name" value="Transferase(Phosphotransferase) domain 1"/>
    <property type="match status" value="1"/>
</dbReference>
<dbReference type="InterPro" id="IPR000719">
    <property type="entry name" value="Prot_kinase_dom"/>
</dbReference>
<protein>
    <recommendedName>
        <fullName evidence="2">Protein kinase domain-containing protein</fullName>
    </recommendedName>
</protein>
<proteinExistence type="predicted"/>
<dbReference type="AlphaFoldDB" id="A0A2K1IWQ6"/>
<dbReference type="GO" id="GO:0005524">
    <property type="term" value="F:ATP binding"/>
    <property type="evidence" value="ECO:0007669"/>
    <property type="project" value="InterPro"/>
</dbReference>
<name>A0A2K1IWQ6_PHYPA</name>
<dbReference type="GO" id="GO:0004672">
    <property type="term" value="F:protein kinase activity"/>
    <property type="evidence" value="ECO:0007669"/>
    <property type="project" value="InterPro"/>
</dbReference>
<evidence type="ECO:0000313" key="5">
    <source>
        <dbReference type="Proteomes" id="UP000006727"/>
    </source>
</evidence>
<reference evidence="4" key="3">
    <citation type="submission" date="2020-12" db="UniProtKB">
        <authorList>
            <consortium name="EnsemblPlants"/>
        </authorList>
    </citation>
    <scope>IDENTIFICATION</scope>
</reference>
<gene>
    <name evidence="3" type="ORF">PHYPA_023517</name>
</gene>
<dbReference type="PANTHER" id="PTHR37171:SF1">
    <property type="entry name" value="SERINE_THREONINE-PROTEIN KINASE YRZF-RELATED"/>
    <property type="match status" value="1"/>
</dbReference>
<feature type="compositionally biased region" description="Basic and acidic residues" evidence="1">
    <location>
        <begin position="338"/>
        <end position="349"/>
    </location>
</feature>
<dbReference type="Gramene" id="Pp3c19_974V3.1">
    <property type="protein sequence ID" value="Pp3c19_974V3.1"/>
    <property type="gene ID" value="Pp3c19_974"/>
</dbReference>
<dbReference type="Gramene" id="Pp3c19_970V3.1">
    <property type="protein sequence ID" value="Pp3c19_970V3.1"/>
    <property type="gene ID" value="Pp3c19_970"/>
</dbReference>
<dbReference type="PROSITE" id="PS50011">
    <property type="entry name" value="PROTEIN_KINASE_DOM"/>
    <property type="match status" value="1"/>
</dbReference>
<dbReference type="SUPFAM" id="SSF56112">
    <property type="entry name" value="Protein kinase-like (PK-like)"/>
    <property type="match status" value="1"/>
</dbReference>
<dbReference type="EnsemblPlants" id="Pp3c19_970V3.1">
    <property type="protein sequence ID" value="Pp3c19_970V3.1"/>
    <property type="gene ID" value="Pp3c19_970"/>
</dbReference>
<dbReference type="PANTHER" id="PTHR37171">
    <property type="entry name" value="SERINE/THREONINE-PROTEIN KINASE YRZF-RELATED"/>
    <property type="match status" value="1"/>
</dbReference>
<dbReference type="PROSITE" id="PS00109">
    <property type="entry name" value="PROTEIN_KINASE_TYR"/>
    <property type="match status" value="1"/>
</dbReference>
<keyword evidence="5" id="KW-1185">Reference proteome</keyword>
<accession>A0A2K1IWQ6</accession>
<dbReference type="InterPro" id="IPR011009">
    <property type="entry name" value="Kinase-like_dom_sf"/>
</dbReference>
<feature type="domain" description="Protein kinase" evidence="2">
    <location>
        <begin position="366"/>
        <end position="526"/>
    </location>
</feature>
<evidence type="ECO:0000313" key="4">
    <source>
        <dbReference type="EnsemblPlants" id="Pp3c19_970V3.1"/>
    </source>
</evidence>
<dbReference type="Pfam" id="PF00069">
    <property type="entry name" value="Pkinase"/>
    <property type="match status" value="1"/>
</dbReference>
<dbReference type="InterPro" id="IPR052396">
    <property type="entry name" value="Meiotic_Drive_Suppr_Kinase"/>
</dbReference>
<evidence type="ECO:0000313" key="3">
    <source>
        <dbReference type="EMBL" id="PNR33701.1"/>
    </source>
</evidence>
<dbReference type="EMBL" id="ABEU02000019">
    <property type="protein sequence ID" value="PNR33701.1"/>
    <property type="molecule type" value="Genomic_DNA"/>
</dbReference>
<dbReference type="Proteomes" id="UP000006727">
    <property type="component" value="Chromosome 19"/>
</dbReference>
<feature type="region of interest" description="Disordered" evidence="1">
    <location>
        <begin position="310"/>
        <end position="358"/>
    </location>
</feature>
<evidence type="ECO:0000256" key="1">
    <source>
        <dbReference type="SAM" id="MobiDB-lite"/>
    </source>
</evidence>
<evidence type="ECO:0000259" key="2">
    <source>
        <dbReference type="PROSITE" id="PS50011"/>
    </source>
</evidence>
<dbReference type="InParanoid" id="A0A2K1IWQ6"/>
<sequence>MGDGVGNLEEQIRCVGEQIRRVEEQIDRCPDDEERKLLLGKEAQLRVEKAQLREQILQGRDLGTEYEWLVQKVVAPAPYSGARIYPSSSNQNRMWIPVKVEHWDVRGNIEEFLSSADKKKRVHNLDITRITGNIETVEKEDVYMVHSILKEMRTFMNKKEPLSKFSVKPQLRMLTMKRGKNDEVGLGEGATANGMIDVYTRGPIADFVVTLGEKNGLVVEVKNGGLGPDQGGSWDLHKAWAECTCKQGEGDLICSCKVFGITPACREKVMSKVGYGVLTDVGNWYLFNRDNAGCLKISAGLKVSVSEAAPPEPFDESTDDYIGDPNYRARGNDNSGSETRRSGRTRPGEEQPALQDVPAEDLNLKKAGGIISCEGWSGYVVIGRLHGQPVALKFAYLGTERAEALLKEVVAYTKELWGVFVPRLIGYGTTNKGQVVFVAIELIEGVELGKVVATKEVTTAALEALDAVHACGLLHGDVSPSNIMVVWGKQPPVRVLDFGFSSITSNKKLQKAERVRLERLLTLTVK</sequence>
<reference evidence="3 5" key="2">
    <citation type="journal article" date="2018" name="Plant J.">
        <title>The Physcomitrella patens chromosome-scale assembly reveals moss genome structure and evolution.</title>
        <authorList>
            <person name="Lang D."/>
            <person name="Ullrich K.K."/>
            <person name="Murat F."/>
            <person name="Fuchs J."/>
            <person name="Jenkins J."/>
            <person name="Haas F.B."/>
            <person name="Piednoel M."/>
            <person name="Gundlach H."/>
            <person name="Van Bel M."/>
            <person name="Meyberg R."/>
            <person name="Vives C."/>
            <person name="Morata J."/>
            <person name="Symeonidi A."/>
            <person name="Hiss M."/>
            <person name="Muchero W."/>
            <person name="Kamisugi Y."/>
            <person name="Saleh O."/>
            <person name="Blanc G."/>
            <person name="Decker E.L."/>
            <person name="van Gessel N."/>
            <person name="Grimwood J."/>
            <person name="Hayes R.D."/>
            <person name="Graham S.W."/>
            <person name="Gunter L.E."/>
            <person name="McDaniel S.F."/>
            <person name="Hoernstein S.N.W."/>
            <person name="Larsson A."/>
            <person name="Li F.W."/>
            <person name="Perroud P.F."/>
            <person name="Phillips J."/>
            <person name="Ranjan P."/>
            <person name="Rokshar D.S."/>
            <person name="Rothfels C.J."/>
            <person name="Schneider L."/>
            <person name="Shu S."/>
            <person name="Stevenson D.W."/>
            <person name="Thummler F."/>
            <person name="Tillich M."/>
            <person name="Villarreal Aguilar J.C."/>
            <person name="Widiez T."/>
            <person name="Wong G.K."/>
            <person name="Wymore A."/>
            <person name="Zhang Y."/>
            <person name="Zimmer A.D."/>
            <person name="Quatrano R.S."/>
            <person name="Mayer K.F.X."/>
            <person name="Goodstein D."/>
            <person name="Casacuberta J.M."/>
            <person name="Vandepoele K."/>
            <person name="Reski R."/>
            <person name="Cuming A.C."/>
            <person name="Tuskan G.A."/>
            <person name="Maumus F."/>
            <person name="Salse J."/>
            <person name="Schmutz J."/>
            <person name="Rensing S.A."/>
        </authorList>
    </citation>
    <scope>NUCLEOTIDE SEQUENCE [LARGE SCALE GENOMIC DNA]</scope>
    <source>
        <strain evidence="4 5">cv. Gransden 2004</strain>
    </source>
</reference>